<evidence type="ECO:0000256" key="5">
    <source>
        <dbReference type="SAM" id="Phobius"/>
    </source>
</evidence>
<organism evidence="8 9">
    <name type="scientific">Aphanomyces stellatus</name>
    <dbReference type="NCBI Taxonomy" id="120398"/>
    <lineage>
        <taxon>Eukaryota</taxon>
        <taxon>Sar</taxon>
        <taxon>Stramenopiles</taxon>
        <taxon>Oomycota</taxon>
        <taxon>Saprolegniomycetes</taxon>
        <taxon>Saprolegniales</taxon>
        <taxon>Verrucalvaceae</taxon>
        <taxon>Aphanomyces</taxon>
    </lineage>
</organism>
<feature type="domain" description="Protein kinase" evidence="6">
    <location>
        <begin position="406"/>
        <end position="685"/>
    </location>
</feature>
<keyword evidence="2 4" id="KW-0547">Nucleotide-binding</keyword>
<reference evidence="8 9" key="1">
    <citation type="submission" date="2019-03" db="EMBL/GenBank/DDBJ databases">
        <authorList>
            <person name="Gaulin E."/>
            <person name="Dumas B."/>
        </authorList>
    </citation>
    <scope>NUCLEOTIDE SEQUENCE [LARGE SCALE GENOMIC DNA]</scope>
    <source>
        <strain evidence="8">CBS 568.67</strain>
    </source>
</reference>
<evidence type="ECO:0000256" key="3">
    <source>
        <dbReference type="ARBA" id="ARBA00022840"/>
    </source>
</evidence>
<keyword evidence="5" id="KW-0812">Transmembrane</keyword>
<reference evidence="7" key="2">
    <citation type="submission" date="2019-06" db="EMBL/GenBank/DDBJ databases">
        <title>Genomics analysis of Aphanomyces spp. identifies a new class of oomycete effector associated with host adaptation.</title>
        <authorList>
            <person name="Gaulin E."/>
        </authorList>
    </citation>
    <scope>NUCLEOTIDE SEQUENCE</scope>
    <source>
        <strain evidence="7">CBS 578.67</strain>
    </source>
</reference>
<keyword evidence="3 4" id="KW-0067">ATP-binding</keyword>
<keyword evidence="1" id="KW-0808">Transferase</keyword>
<proteinExistence type="predicted"/>
<keyword evidence="5" id="KW-1133">Transmembrane helix</keyword>
<evidence type="ECO:0000256" key="2">
    <source>
        <dbReference type="ARBA" id="ARBA00022741"/>
    </source>
</evidence>
<dbReference type="EMBL" id="VJMH01005778">
    <property type="protein sequence ID" value="KAF0693017.1"/>
    <property type="molecule type" value="Genomic_DNA"/>
</dbReference>
<gene>
    <name evidence="8" type="primary">Aste57867_15966</name>
    <name evidence="7" type="ORF">As57867_015910</name>
    <name evidence="8" type="ORF">ASTE57867_15966</name>
</gene>
<dbReference type="InterPro" id="IPR008271">
    <property type="entry name" value="Ser/Thr_kinase_AS"/>
</dbReference>
<dbReference type="Gene3D" id="1.10.510.10">
    <property type="entry name" value="Transferase(Phosphotransferase) domain 1"/>
    <property type="match status" value="1"/>
</dbReference>
<dbReference type="InterPro" id="IPR051681">
    <property type="entry name" value="Ser/Thr_Kinases-Pseudokinases"/>
</dbReference>
<dbReference type="Gene3D" id="3.30.200.20">
    <property type="entry name" value="Phosphorylase Kinase, domain 1"/>
    <property type="match status" value="1"/>
</dbReference>
<dbReference type="PROSITE" id="PS50011">
    <property type="entry name" value="PROTEIN_KINASE_DOM"/>
    <property type="match status" value="1"/>
</dbReference>
<dbReference type="PANTHER" id="PTHR44329">
    <property type="entry name" value="SERINE/THREONINE-PROTEIN KINASE TNNI3K-RELATED"/>
    <property type="match status" value="1"/>
</dbReference>
<dbReference type="AlphaFoldDB" id="A0A485L4C7"/>
<evidence type="ECO:0000256" key="4">
    <source>
        <dbReference type="PROSITE-ProRule" id="PRU10141"/>
    </source>
</evidence>
<sequence>MLLSNSSAATANCPYKALSGNVLVALNAFCPSAGQVCVVTPTCAVLKDSTNYEYVGNFSNLSPSTTSLSFSSTGTNTVDLTYAVLPNSIRSLYFSAFDNFLTPPSNFSWPKNLTRMSYSYTKSQTYTPIIPEIVNDTAMSSDTISVPMHSTVNQLDLSEKTISAETINLPKQIPSTVKHLQLNAGSMISQMDCSGLRAITLGQATNSFGISNLKLNNSLVSMSFQYSVISSWIMDMQTFTAINRLQPRGNYSNSFPPTTTEGQLEGFYYTLPGKQGSALNISTSKSDCDLAGGQLQELQPYRQLASEVYGLNTTITETKMRFIVCVTNSATTASSISTGAIVGIVMAAIVLLAGIVFCVLRFKKRRTLKSMGDTYTQSETPRYYHGDDTQLRIHDLEMVKLNSKSLVLSTVLGSGAFANVWLGTYEGETVAVKKLHSSKVTQNQVQSFVQEISLMASFDSPYVVKFIGAAWTRPSDVQCVMEFMDGGDLREYLIQHSCHVLSWAEKYDRIHSIVQGLVYLHSLNVIHRDLKSRNVLLDSVKGTKLTDFGTSKEDVQATMTAGIGTYRWMAPEVIQDKDYSVSADIYSFGGFDCCVSDISVQGSVGCILSEFSTHDIPYSELKNPTNGQPVADSAIMVRVISGDLIPKFHDRCPTWLHELALECLAHEPDDRPTAPQIAYCIRTHLQRASIGGLV</sequence>
<dbReference type="InterPro" id="IPR017441">
    <property type="entry name" value="Protein_kinase_ATP_BS"/>
</dbReference>
<name>A0A485L4C7_9STRA</name>
<evidence type="ECO:0000313" key="9">
    <source>
        <dbReference type="Proteomes" id="UP000332933"/>
    </source>
</evidence>
<dbReference type="GO" id="GO:0004674">
    <property type="term" value="F:protein serine/threonine kinase activity"/>
    <property type="evidence" value="ECO:0007669"/>
    <property type="project" value="UniProtKB-KW"/>
</dbReference>
<dbReference type="Proteomes" id="UP000332933">
    <property type="component" value="Unassembled WGS sequence"/>
</dbReference>
<dbReference type="PANTHER" id="PTHR44329:SF214">
    <property type="entry name" value="PROTEIN KINASE DOMAIN-CONTAINING PROTEIN"/>
    <property type="match status" value="1"/>
</dbReference>
<evidence type="ECO:0000313" key="8">
    <source>
        <dbReference type="EMBL" id="VFT92751.1"/>
    </source>
</evidence>
<keyword evidence="1" id="KW-0418">Kinase</keyword>
<feature type="transmembrane region" description="Helical" evidence="5">
    <location>
        <begin position="340"/>
        <end position="362"/>
    </location>
</feature>
<accession>A0A485L4C7</accession>
<keyword evidence="1" id="KW-0723">Serine/threonine-protein kinase</keyword>
<protein>
    <submittedName>
        <fullName evidence="8">Aste57867_15966 protein</fullName>
    </submittedName>
</protein>
<dbReference type="PROSITE" id="PS00108">
    <property type="entry name" value="PROTEIN_KINASE_ST"/>
    <property type="match status" value="1"/>
</dbReference>
<evidence type="ECO:0000313" key="7">
    <source>
        <dbReference type="EMBL" id="KAF0693017.1"/>
    </source>
</evidence>
<keyword evidence="9" id="KW-1185">Reference proteome</keyword>
<dbReference type="SUPFAM" id="SSF56112">
    <property type="entry name" value="Protein kinase-like (PK-like)"/>
    <property type="match status" value="1"/>
</dbReference>
<dbReference type="EMBL" id="CAADRA010005799">
    <property type="protein sequence ID" value="VFT92751.1"/>
    <property type="molecule type" value="Genomic_DNA"/>
</dbReference>
<evidence type="ECO:0000256" key="1">
    <source>
        <dbReference type="ARBA" id="ARBA00022527"/>
    </source>
</evidence>
<keyword evidence="5" id="KW-0472">Membrane</keyword>
<feature type="binding site" evidence="4">
    <location>
        <position position="434"/>
    </location>
    <ligand>
        <name>ATP</name>
        <dbReference type="ChEBI" id="CHEBI:30616"/>
    </ligand>
</feature>
<dbReference type="InterPro" id="IPR000719">
    <property type="entry name" value="Prot_kinase_dom"/>
</dbReference>
<dbReference type="GO" id="GO:0005524">
    <property type="term" value="F:ATP binding"/>
    <property type="evidence" value="ECO:0007669"/>
    <property type="project" value="UniProtKB-UniRule"/>
</dbReference>
<dbReference type="SMART" id="SM00220">
    <property type="entry name" value="S_TKc"/>
    <property type="match status" value="1"/>
</dbReference>
<dbReference type="Pfam" id="PF07714">
    <property type="entry name" value="PK_Tyr_Ser-Thr"/>
    <property type="match status" value="1"/>
</dbReference>
<dbReference type="InterPro" id="IPR011009">
    <property type="entry name" value="Kinase-like_dom_sf"/>
</dbReference>
<dbReference type="PROSITE" id="PS00107">
    <property type="entry name" value="PROTEIN_KINASE_ATP"/>
    <property type="match status" value="1"/>
</dbReference>
<dbReference type="InterPro" id="IPR001245">
    <property type="entry name" value="Ser-Thr/Tyr_kinase_cat_dom"/>
</dbReference>
<evidence type="ECO:0000259" key="6">
    <source>
        <dbReference type="PROSITE" id="PS50011"/>
    </source>
</evidence>